<organism evidence="2 3">
    <name type="scientific">Halorubrum yunnanense</name>
    <dbReference type="NCBI Taxonomy" id="1526162"/>
    <lineage>
        <taxon>Archaea</taxon>
        <taxon>Methanobacteriati</taxon>
        <taxon>Methanobacteriota</taxon>
        <taxon>Stenosarchaea group</taxon>
        <taxon>Halobacteria</taxon>
        <taxon>Halobacteriales</taxon>
        <taxon>Haloferacaceae</taxon>
        <taxon>Halorubrum</taxon>
    </lineage>
</organism>
<dbReference type="RefSeq" id="WP_267662984.1">
    <property type="nucleotide sequence ID" value="NZ_JAODIX010000017.1"/>
</dbReference>
<evidence type="ECO:0000313" key="3">
    <source>
        <dbReference type="Proteomes" id="UP001596390"/>
    </source>
</evidence>
<dbReference type="InterPro" id="IPR036390">
    <property type="entry name" value="WH_DNA-bd_sf"/>
</dbReference>
<dbReference type="InterPro" id="IPR005149">
    <property type="entry name" value="Tscrpt_reg_PadR_N"/>
</dbReference>
<sequence length="184" mass="20555">MIRELEQLCEELDVKTGVTITPSELGDTKGGTSTESREVDLLHEYVETEIDDSAVRCCDGWVGDDILQSISDDHVLAELDEILLLLTAVRGEAIGKELSDDLNRMFGTTFSPGTVYPRLSELADEGVLEVSNLPKRKVYSISDEEAMCDELRLKIDHLLFFSATLRSLLVECEENDRVTNNIDE</sequence>
<name>A0ABD5YAR6_9EURY</name>
<accession>A0ABD5YAR6</accession>
<feature type="domain" description="Transcription regulator PadR N-terminal" evidence="1">
    <location>
        <begin position="87"/>
        <end position="143"/>
    </location>
</feature>
<dbReference type="Pfam" id="PF03551">
    <property type="entry name" value="PadR"/>
    <property type="match status" value="1"/>
</dbReference>
<evidence type="ECO:0000259" key="1">
    <source>
        <dbReference type="Pfam" id="PF03551"/>
    </source>
</evidence>
<gene>
    <name evidence="2" type="ORF">ACFQMK_03720</name>
</gene>
<dbReference type="Gene3D" id="1.10.10.10">
    <property type="entry name" value="Winged helix-like DNA-binding domain superfamily/Winged helix DNA-binding domain"/>
    <property type="match status" value="1"/>
</dbReference>
<dbReference type="EMBL" id="JBHSZZ010000017">
    <property type="protein sequence ID" value="MFC7186007.1"/>
    <property type="molecule type" value="Genomic_DNA"/>
</dbReference>
<reference evidence="2 3" key="1">
    <citation type="journal article" date="2019" name="Int. J. Syst. Evol. Microbiol.">
        <title>The Global Catalogue of Microorganisms (GCM) 10K type strain sequencing project: providing services to taxonomists for standard genome sequencing and annotation.</title>
        <authorList>
            <consortium name="The Broad Institute Genomics Platform"/>
            <consortium name="The Broad Institute Genome Sequencing Center for Infectious Disease"/>
            <person name="Wu L."/>
            <person name="Ma J."/>
        </authorList>
    </citation>
    <scope>NUCLEOTIDE SEQUENCE [LARGE SCALE GENOMIC DNA]</scope>
    <source>
        <strain evidence="2 3">Q85</strain>
    </source>
</reference>
<proteinExistence type="predicted"/>
<evidence type="ECO:0000313" key="2">
    <source>
        <dbReference type="EMBL" id="MFC7186007.1"/>
    </source>
</evidence>
<protein>
    <submittedName>
        <fullName evidence="2">PadR family transcriptional regulator</fullName>
    </submittedName>
</protein>
<dbReference type="SUPFAM" id="SSF46785">
    <property type="entry name" value="Winged helix' DNA-binding domain"/>
    <property type="match status" value="1"/>
</dbReference>
<dbReference type="InterPro" id="IPR036388">
    <property type="entry name" value="WH-like_DNA-bd_sf"/>
</dbReference>
<comment type="caution">
    <text evidence="2">The sequence shown here is derived from an EMBL/GenBank/DDBJ whole genome shotgun (WGS) entry which is preliminary data.</text>
</comment>
<dbReference type="Proteomes" id="UP001596390">
    <property type="component" value="Unassembled WGS sequence"/>
</dbReference>
<keyword evidence="3" id="KW-1185">Reference proteome</keyword>
<dbReference type="AlphaFoldDB" id="A0ABD5YAR6"/>